<evidence type="ECO:0000313" key="11">
    <source>
        <dbReference type="RefSeq" id="XP_022252913.1"/>
    </source>
</evidence>
<dbReference type="Pfam" id="PF07962">
    <property type="entry name" value="Swi3"/>
    <property type="match status" value="1"/>
</dbReference>
<dbReference type="Proteomes" id="UP000694941">
    <property type="component" value="Unplaced"/>
</dbReference>
<proteinExistence type="inferred from homology"/>
<sequence length="433" mass="49354">MRGIDDFLLFLRMNADDLENLFDEDENLDELHTAENEDDTQEDNQDVRNEDGDVNTASQQPVEAKKKIVRNPLPKLDADRLCGKRGIALLPKVFEKVTFKGKGYETNDLDKMMAILEHWAHRLYPRLPFSDVLERIEKLGAKRPVQTCIRRIRADMPIFSEDFVGEGGEEEEEDTVRRQQDDKNTEDIFEDLLREQEIEAELNTGHEMNRYETESFQTLRDLPASLEHPSIPQDCKTPTNKVSLTEEQKEKIERNKQIAEERRKQKLQAQENDHDITNMNTLKVGSPMVLNVATPVTQVESNLSHKESTSTFTEESFLLPLSVTTPLTQVDSNSSYERTTSHFVEDNELEITGTSHLPLSVTSPEGCSGSFCTNISSLHCASGSLNEGLSAHVNSDSKSIDPGKDNREEKDKQKINDNFLTEEELLREMECNH</sequence>
<dbReference type="RefSeq" id="XP_013784742.1">
    <property type="nucleotide sequence ID" value="XM_013929288.2"/>
</dbReference>
<reference evidence="10 11" key="1">
    <citation type="submission" date="2025-05" db="UniProtKB">
        <authorList>
            <consortium name="RefSeq"/>
        </authorList>
    </citation>
    <scope>IDENTIFICATION</scope>
    <source>
        <tissue evidence="10 11">Muscle</tissue>
    </source>
</reference>
<keyword evidence="9" id="KW-1185">Reference proteome</keyword>
<dbReference type="PANTHER" id="PTHR13220">
    <property type="entry name" value="TIMELESS INTERACTING-RELATED"/>
    <property type="match status" value="1"/>
</dbReference>
<feature type="region of interest" description="Disordered" evidence="7">
    <location>
        <begin position="226"/>
        <end position="270"/>
    </location>
</feature>
<evidence type="ECO:0000256" key="6">
    <source>
        <dbReference type="RuleBase" id="RU366049"/>
    </source>
</evidence>
<gene>
    <name evidence="10 11" type="primary">LOC106468847</name>
</gene>
<dbReference type="GeneID" id="106468847"/>
<feature type="domain" description="Chromosome segregation in meiosis protein 3" evidence="8">
    <location>
        <begin position="75"/>
        <end position="156"/>
    </location>
</feature>
<feature type="compositionally biased region" description="Basic and acidic residues" evidence="7">
    <location>
        <begin position="244"/>
        <end position="263"/>
    </location>
</feature>
<evidence type="ECO:0000256" key="2">
    <source>
        <dbReference type="ARBA" id="ARBA00006075"/>
    </source>
</evidence>
<organism evidence="9 11">
    <name type="scientific">Limulus polyphemus</name>
    <name type="common">Atlantic horseshoe crab</name>
    <dbReference type="NCBI Taxonomy" id="6850"/>
    <lineage>
        <taxon>Eukaryota</taxon>
        <taxon>Metazoa</taxon>
        <taxon>Ecdysozoa</taxon>
        <taxon>Arthropoda</taxon>
        <taxon>Chelicerata</taxon>
        <taxon>Merostomata</taxon>
        <taxon>Xiphosura</taxon>
        <taxon>Limulidae</taxon>
        <taxon>Limulus</taxon>
    </lineage>
</organism>
<name>A0ABM1TAK7_LIMPO</name>
<keyword evidence="4 6" id="KW-0539">Nucleus</keyword>
<dbReference type="PANTHER" id="PTHR13220:SF11">
    <property type="entry name" value="TIMELESS-INTERACTING PROTEIN"/>
    <property type="match status" value="1"/>
</dbReference>
<evidence type="ECO:0000256" key="4">
    <source>
        <dbReference type="ARBA" id="ARBA00023242"/>
    </source>
</evidence>
<feature type="region of interest" description="Disordered" evidence="7">
    <location>
        <begin position="33"/>
        <end position="65"/>
    </location>
</feature>
<feature type="region of interest" description="Disordered" evidence="7">
    <location>
        <begin position="165"/>
        <end position="185"/>
    </location>
</feature>
<evidence type="ECO:0000256" key="3">
    <source>
        <dbReference type="ARBA" id="ARBA00022763"/>
    </source>
</evidence>
<feature type="compositionally biased region" description="Basic and acidic residues" evidence="7">
    <location>
        <begin position="398"/>
        <end position="414"/>
    </location>
</feature>
<evidence type="ECO:0000313" key="10">
    <source>
        <dbReference type="RefSeq" id="XP_013784742.1"/>
    </source>
</evidence>
<evidence type="ECO:0000313" key="9">
    <source>
        <dbReference type="Proteomes" id="UP000694941"/>
    </source>
</evidence>
<feature type="compositionally biased region" description="Acidic residues" evidence="7">
    <location>
        <begin position="165"/>
        <end position="174"/>
    </location>
</feature>
<keyword evidence="3 6" id="KW-0227">DNA damage</keyword>
<dbReference type="InterPro" id="IPR040038">
    <property type="entry name" value="TIPIN/Csm3/Swi3"/>
</dbReference>
<comment type="similarity">
    <text evidence="2 6">Belongs to the CSM3 family.</text>
</comment>
<evidence type="ECO:0000256" key="5">
    <source>
        <dbReference type="ARBA" id="ARBA00023306"/>
    </source>
</evidence>
<accession>A0ABM1TAK7</accession>
<protein>
    <recommendedName>
        <fullName evidence="6">TIMELESS-interacting protein</fullName>
    </recommendedName>
</protein>
<evidence type="ECO:0000256" key="1">
    <source>
        <dbReference type="ARBA" id="ARBA00004123"/>
    </source>
</evidence>
<comment type="function">
    <text evidence="6">Plays an important role in the control of DNA replication and the maintenance of replication fork stability.</text>
</comment>
<evidence type="ECO:0000259" key="8">
    <source>
        <dbReference type="Pfam" id="PF07962"/>
    </source>
</evidence>
<comment type="subcellular location">
    <subcellularLocation>
        <location evidence="1 6">Nucleus</location>
    </subcellularLocation>
</comment>
<feature type="region of interest" description="Disordered" evidence="7">
    <location>
        <begin position="392"/>
        <end position="414"/>
    </location>
</feature>
<dbReference type="InterPro" id="IPR012923">
    <property type="entry name" value="Csm3"/>
</dbReference>
<evidence type="ECO:0000256" key="7">
    <source>
        <dbReference type="SAM" id="MobiDB-lite"/>
    </source>
</evidence>
<keyword evidence="5 6" id="KW-0131">Cell cycle</keyword>
<feature type="compositionally biased region" description="Basic and acidic residues" evidence="7">
    <location>
        <begin position="175"/>
        <end position="185"/>
    </location>
</feature>
<dbReference type="RefSeq" id="XP_022252913.1">
    <property type="nucleotide sequence ID" value="XM_022397205.1"/>
</dbReference>